<accession>A0A6G9YZA5</accession>
<evidence type="ECO:0000256" key="1">
    <source>
        <dbReference type="SAM" id="Phobius"/>
    </source>
</evidence>
<protein>
    <submittedName>
        <fullName evidence="2">Uncharacterized protein</fullName>
    </submittedName>
</protein>
<proteinExistence type="predicted"/>
<keyword evidence="1" id="KW-1133">Transmembrane helix</keyword>
<sequence>MTGRHRAGRQSKPLSVVAAHLITAAVGAAITVAVVVLILVVAGTVR</sequence>
<dbReference type="Proteomes" id="UP000500953">
    <property type="component" value="Chromosome"/>
</dbReference>
<evidence type="ECO:0000313" key="2">
    <source>
        <dbReference type="EMBL" id="QIS18578.1"/>
    </source>
</evidence>
<keyword evidence="1" id="KW-0472">Membrane</keyword>
<dbReference type="AlphaFoldDB" id="A0A6G9YZA5"/>
<name>A0A6G9YZA5_9NOCA</name>
<organism evidence="2 3">
    <name type="scientific">Nocardia terpenica</name>
    <dbReference type="NCBI Taxonomy" id="455432"/>
    <lineage>
        <taxon>Bacteria</taxon>
        <taxon>Bacillati</taxon>
        <taxon>Actinomycetota</taxon>
        <taxon>Actinomycetes</taxon>
        <taxon>Mycobacteriales</taxon>
        <taxon>Nocardiaceae</taxon>
        <taxon>Nocardia</taxon>
    </lineage>
</organism>
<gene>
    <name evidence="2" type="ORF">F6W96_10000</name>
</gene>
<reference evidence="2 3" key="1">
    <citation type="journal article" date="2019" name="ACS Chem. Biol.">
        <title>Identification and Mobilization of a Cryptic Antibiotic Biosynthesis Gene Locus from a Human-Pathogenic Nocardia Isolate.</title>
        <authorList>
            <person name="Herisse M."/>
            <person name="Ishida K."/>
            <person name="Porter J.L."/>
            <person name="Howden B."/>
            <person name="Hertweck C."/>
            <person name="Stinear T.P."/>
            <person name="Pidot S.J."/>
        </authorList>
    </citation>
    <scope>NUCLEOTIDE SEQUENCE [LARGE SCALE GENOMIC DNA]</scope>
    <source>
        <strain evidence="2 3">AUSMDU00012715</strain>
    </source>
</reference>
<feature type="transmembrane region" description="Helical" evidence="1">
    <location>
        <begin position="21"/>
        <end position="45"/>
    </location>
</feature>
<dbReference type="RefSeq" id="WP_167485904.1">
    <property type="nucleotide sequence ID" value="NZ_CP046173.1"/>
</dbReference>
<evidence type="ECO:0000313" key="3">
    <source>
        <dbReference type="Proteomes" id="UP000500953"/>
    </source>
</evidence>
<keyword evidence="1" id="KW-0812">Transmembrane</keyword>
<dbReference type="EMBL" id="CP046173">
    <property type="protein sequence ID" value="QIS18578.1"/>
    <property type="molecule type" value="Genomic_DNA"/>
</dbReference>